<evidence type="ECO:0000313" key="3">
    <source>
        <dbReference type="RefSeq" id="XP_033362953.1"/>
    </source>
</evidence>
<dbReference type="RefSeq" id="XP_033362953.1">
    <property type="nucleotide sequence ID" value="XM_033507062.1"/>
</dbReference>
<dbReference type="Proteomes" id="UP000504631">
    <property type="component" value="Unplaced"/>
</dbReference>
<dbReference type="AlphaFoldDB" id="A0A6J3LBF9"/>
<protein>
    <submittedName>
        <fullName evidence="3">Uncharacterized protein LOC117241080</fullName>
    </submittedName>
</protein>
<keyword evidence="2" id="KW-1185">Reference proteome</keyword>
<accession>A0A6J3LBF9</accession>
<dbReference type="KEGG" id="bvk:117241080"/>
<dbReference type="GeneID" id="117241080"/>
<evidence type="ECO:0000256" key="1">
    <source>
        <dbReference type="SAM" id="MobiDB-lite"/>
    </source>
</evidence>
<evidence type="ECO:0000313" key="2">
    <source>
        <dbReference type="Proteomes" id="UP000504631"/>
    </source>
</evidence>
<name>A0A6J3LBF9_9HYME</name>
<organism evidence="2 3">
    <name type="scientific">Bombus vosnesenskii</name>
    <dbReference type="NCBI Taxonomy" id="207650"/>
    <lineage>
        <taxon>Eukaryota</taxon>
        <taxon>Metazoa</taxon>
        <taxon>Ecdysozoa</taxon>
        <taxon>Arthropoda</taxon>
        <taxon>Hexapoda</taxon>
        <taxon>Insecta</taxon>
        <taxon>Pterygota</taxon>
        <taxon>Neoptera</taxon>
        <taxon>Endopterygota</taxon>
        <taxon>Hymenoptera</taxon>
        <taxon>Apocrita</taxon>
        <taxon>Aculeata</taxon>
        <taxon>Apoidea</taxon>
        <taxon>Anthophila</taxon>
        <taxon>Apidae</taxon>
        <taxon>Bombus</taxon>
        <taxon>Pyrobombus</taxon>
    </lineage>
</organism>
<proteinExistence type="predicted"/>
<reference evidence="3" key="1">
    <citation type="submission" date="2025-08" db="UniProtKB">
        <authorList>
            <consortium name="RefSeq"/>
        </authorList>
    </citation>
    <scope>IDENTIFICATION</scope>
    <source>
        <tissue evidence="3">Muscle</tissue>
    </source>
</reference>
<sequence length="121" mass="13527">MDATTINDQSDEFSWKSALKTYVGETLELTGVLRQEMGTCLCIDSNNVPPTVSKRYSVQVHCKQNKNLPSTVAGDISSELTAPEQSLKTDPDHRPRPGLSKFAFVMANNQYNINYDRNCHC</sequence>
<feature type="region of interest" description="Disordered" evidence="1">
    <location>
        <begin position="68"/>
        <end position="98"/>
    </location>
</feature>
<gene>
    <name evidence="3" type="primary">LOC117241080</name>
</gene>